<dbReference type="Gene3D" id="2.170.130.10">
    <property type="entry name" value="TonB-dependent receptor, plug domain"/>
    <property type="match status" value="1"/>
</dbReference>
<proteinExistence type="inferred from homology"/>
<evidence type="ECO:0000256" key="4">
    <source>
        <dbReference type="ARBA" id="ARBA00022496"/>
    </source>
</evidence>
<evidence type="ECO:0000256" key="2">
    <source>
        <dbReference type="ARBA" id="ARBA00022448"/>
    </source>
</evidence>
<comment type="similarity">
    <text evidence="12 13">Belongs to the TonB-dependent receptor family.</text>
</comment>
<evidence type="ECO:0000256" key="6">
    <source>
        <dbReference type="ARBA" id="ARBA00022729"/>
    </source>
</evidence>
<dbReference type="InterPro" id="IPR039426">
    <property type="entry name" value="TonB-dep_rcpt-like"/>
</dbReference>
<keyword evidence="11 12" id="KW-0998">Cell outer membrane</keyword>
<evidence type="ECO:0000259" key="17">
    <source>
        <dbReference type="Pfam" id="PF07715"/>
    </source>
</evidence>
<evidence type="ECO:0000256" key="5">
    <source>
        <dbReference type="ARBA" id="ARBA00022692"/>
    </source>
</evidence>
<keyword evidence="10 12" id="KW-0472">Membrane</keyword>
<keyword evidence="6 15" id="KW-0732">Signal</keyword>
<keyword evidence="3 12" id="KW-1134">Transmembrane beta strand</keyword>
<protein>
    <submittedName>
        <fullName evidence="18">Iron complex outermembrane receptor protein</fullName>
    </submittedName>
</protein>
<name>A0ABU1MSC2_9SPHN</name>
<feature type="domain" description="TonB-dependent receptor-like beta-barrel" evidence="16">
    <location>
        <begin position="248"/>
        <end position="651"/>
    </location>
</feature>
<dbReference type="Pfam" id="PF00593">
    <property type="entry name" value="TonB_dep_Rec_b-barrel"/>
    <property type="match status" value="1"/>
</dbReference>
<dbReference type="SUPFAM" id="SSF56935">
    <property type="entry name" value="Porins"/>
    <property type="match status" value="1"/>
</dbReference>
<evidence type="ECO:0000256" key="11">
    <source>
        <dbReference type="ARBA" id="ARBA00023237"/>
    </source>
</evidence>
<feature type="domain" description="TonB-dependent receptor plug" evidence="17">
    <location>
        <begin position="60"/>
        <end position="168"/>
    </location>
</feature>
<dbReference type="InterPro" id="IPR037066">
    <property type="entry name" value="Plug_dom_sf"/>
</dbReference>
<gene>
    <name evidence="18" type="ORF">J2792_004132</name>
</gene>
<organism evidence="18 19">
    <name type="scientific">Novosphingobium capsulatum</name>
    <dbReference type="NCBI Taxonomy" id="13688"/>
    <lineage>
        <taxon>Bacteria</taxon>
        <taxon>Pseudomonadati</taxon>
        <taxon>Pseudomonadota</taxon>
        <taxon>Alphaproteobacteria</taxon>
        <taxon>Sphingomonadales</taxon>
        <taxon>Sphingomonadaceae</taxon>
        <taxon>Novosphingobium</taxon>
    </lineage>
</organism>
<evidence type="ECO:0000256" key="3">
    <source>
        <dbReference type="ARBA" id="ARBA00022452"/>
    </source>
</evidence>
<evidence type="ECO:0000256" key="1">
    <source>
        <dbReference type="ARBA" id="ARBA00004571"/>
    </source>
</evidence>
<dbReference type="RefSeq" id="WP_309806543.1">
    <property type="nucleotide sequence ID" value="NZ_JAVDRD010000017.1"/>
</dbReference>
<evidence type="ECO:0000256" key="9">
    <source>
        <dbReference type="ARBA" id="ARBA00023077"/>
    </source>
</evidence>
<evidence type="ECO:0000256" key="15">
    <source>
        <dbReference type="SAM" id="SignalP"/>
    </source>
</evidence>
<feature type="region of interest" description="Disordered" evidence="14">
    <location>
        <begin position="672"/>
        <end position="692"/>
    </location>
</feature>
<dbReference type="PANTHER" id="PTHR32552">
    <property type="entry name" value="FERRICHROME IRON RECEPTOR-RELATED"/>
    <property type="match status" value="1"/>
</dbReference>
<dbReference type="PROSITE" id="PS52016">
    <property type="entry name" value="TONB_DEPENDENT_REC_3"/>
    <property type="match status" value="1"/>
</dbReference>
<evidence type="ECO:0000259" key="16">
    <source>
        <dbReference type="Pfam" id="PF00593"/>
    </source>
</evidence>
<keyword evidence="5 12" id="KW-0812">Transmembrane</keyword>
<accession>A0ABU1MSC2</accession>
<evidence type="ECO:0000256" key="10">
    <source>
        <dbReference type="ARBA" id="ARBA00023136"/>
    </source>
</evidence>
<feature type="signal peptide" evidence="15">
    <location>
        <begin position="1"/>
        <end position="20"/>
    </location>
</feature>
<dbReference type="PANTHER" id="PTHR32552:SF68">
    <property type="entry name" value="FERRICHROME OUTER MEMBRANE TRANSPORTER_PHAGE RECEPTOR"/>
    <property type="match status" value="1"/>
</dbReference>
<dbReference type="Proteomes" id="UP001184150">
    <property type="component" value="Unassembled WGS sequence"/>
</dbReference>
<reference evidence="18 19" key="1">
    <citation type="submission" date="2023-07" db="EMBL/GenBank/DDBJ databases">
        <title>Sorghum-associated microbial communities from plants grown in Nebraska, USA.</title>
        <authorList>
            <person name="Schachtman D."/>
        </authorList>
    </citation>
    <scope>NUCLEOTIDE SEQUENCE [LARGE SCALE GENOMIC DNA]</scope>
    <source>
        <strain evidence="18 19">DS1027</strain>
    </source>
</reference>
<dbReference type="InterPro" id="IPR012910">
    <property type="entry name" value="Plug_dom"/>
</dbReference>
<keyword evidence="2 12" id="KW-0813">Transport</keyword>
<keyword evidence="19" id="KW-1185">Reference proteome</keyword>
<keyword evidence="8" id="KW-0406">Ion transport</keyword>
<dbReference type="Pfam" id="PF07715">
    <property type="entry name" value="Plug"/>
    <property type="match status" value="1"/>
</dbReference>
<keyword evidence="7" id="KW-0408">Iron</keyword>
<evidence type="ECO:0000313" key="19">
    <source>
        <dbReference type="Proteomes" id="UP001184150"/>
    </source>
</evidence>
<evidence type="ECO:0000256" key="13">
    <source>
        <dbReference type="RuleBase" id="RU003357"/>
    </source>
</evidence>
<evidence type="ECO:0000313" key="18">
    <source>
        <dbReference type="EMBL" id="MDR6513239.1"/>
    </source>
</evidence>
<dbReference type="InterPro" id="IPR000531">
    <property type="entry name" value="Beta-barrel_TonB"/>
</dbReference>
<keyword evidence="4" id="KW-0410">Iron transport</keyword>
<comment type="caution">
    <text evidence="18">The sequence shown here is derived from an EMBL/GenBank/DDBJ whole genome shotgun (WGS) entry which is preliminary data.</text>
</comment>
<dbReference type="InterPro" id="IPR036942">
    <property type="entry name" value="Beta-barrel_TonB_sf"/>
</dbReference>
<sequence>MQISWGALPCALVFAMPAQAAAPAPNAAPGPVAGSDTVDTGFSIGEQIVVSARSMAASSRNVLTSIDRMGGDVAQNANVNYAWELVGRLPGVMLTNFNQGTTSGKFSFRGFNGEGEINAVKLLIDGVPANSNDGNMPYIDSVFPLDIAGIEVVRGTSDPRYGLHAIAGSANIQTRIGGNYLEGKVSGGSFDTYEAQAVAGIERGGFSQNYLAAWRQAGGWRDHGALTRGSLAGKWFFRPNDTLRVGAIARWYRGTADEPGYLTLENAAAHPRMTNAYNQTDGDTRTVAQGSLHLDATFSDSLDLTAKAYANRLRDDRYVKFSAATSQQRRMTDEDHYGISGALHWHTHVAGTPVMAELGGDMQWQDNVSRRYNTVARVVSAQTRDQAFTLNIGGVYGLLTLEPTRWLTISPAWRLDWVGGTFHNRLAGTNAPINAYGTISQPKLQVAITPVDQVTLYGNYGKSFQIGTGSGAYLIPPRTTNLAPSVNAGWEAGIKLRPMAAIETRVALWLQDASGEIKRKLNDPLGDSENVGATRRRGVDVQVNLKPVNGVSAWGALSWQTSRIRVADPATPGYLGHEIDHVPHWLWSGGVDLTPATRWRLSLWGNGQSSYWLTAANDPAVGKFGQYAVFNAEVAFRPIDKLELALTGKNLLNRRYEYVWYDATVTAAQSRSPTAHSPAEGLGLTGSARVRF</sequence>
<evidence type="ECO:0000256" key="14">
    <source>
        <dbReference type="SAM" id="MobiDB-lite"/>
    </source>
</evidence>
<evidence type="ECO:0000256" key="7">
    <source>
        <dbReference type="ARBA" id="ARBA00023004"/>
    </source>
</evidence>
<feature type="chain" id="PRO_5046707337" evidence="15">
    <location>
        <begin position="21"/>
        <end position="692"/>
    </location>
</feature>
<comment type="subcellular location">
    <subcellularLocation>
        <location evidence="1 12">Cell outer membrane</location>
        <topology evidence="1 12">Multi-pass membrane protein</topology>
    </subcellularLocation>
</comment>
<dbReference type="EMBL" id="JAVDRD010000017">
    <property type="protein sequence ID" value="MDR6513239.1"/>
    <property type="molecule type" value="Genomic_DNA"/>
</dbReference>
<keyword evidence="18" id="KW-0675">Receptor</keyword>
<keyword evidence="9 13" id="KW-0798">TonB box</keyword>
<evidence type="ECO:0000256" key="8">
    <source>
        <dbReference type="ARBA" id="ARBA00023065"/>
    </source>
</evidence>
<evidence type="ECO:0000256" key="12">
    <source>
        <dbReference type="PROSITE-ProRule" id="PRU01360"/>
    </source>
</evidence>
<dbReference type="Gene3D" id="2.40.170.20">
    <property type="entry name" value="TonB-dependent receptor, beta-barrel domain"/>
    <property type="match status" value="1"/>
</dbReference>